<dbReference type="GO" id="GO:0055085">
    <property type="term" value="P:transmembrane transport"/>
    <property type="evidence" value="ECO:0007669"/>
    <property type="project" value="InterPro"/>
</dbReference>
<evidence type="ECO:0000256" key="3">
    <source>
        <dbReference type="ARBA" id="ARBA00022475"/>
    </source>
</evidence>
<evidence type="ECO:0000256" key="5">
    <source>
        <dbReference type="ARBA" id="ARBA00022989"/>
    </source>
</evidence>
<evidence type="ECO:0000256" key="2">
    <source>
        <dbReference type="ARBA" id="ARBA00022448"/>
    </source>
</evidence>
<organism evidence="9 10">
    <name type="scientific">Oceanispirochaeta crateris</name>
    <dbReference type="NCBI Taxonomy" id="2518645"/>
    <lineage>
        <taxon>Bacteria</taxon>
        <taxon>Pseudomonadati</taxon>
        <taxon>Spirochaetota</taxon>
        <taxon>Spirochaetia</taxon>
        <taxon>Spirochaetales</taxon>
        <taxon>Spirochaetaceae</taxon>
        <taxon>Oceanispirochaeta</taxon>
    </lineage>
</organism>
<keyword evidence="5 7" id="KW-1133">Transmembrane helix</keyword>
<dbReference type="SUPFAM" id="SSF161098">
    <property type="entry name" value="MetI-like"/>
    <property type="match status" value="1"/>
</dbReference>
<feature type="transmembrane region" description="Helical" evidence="7">
    <location>
        <begin position="108"/>
        <end position="129"/>
    </location>
</feature>
<protein>
    <submittedName>
        <fullName evidence="9">Carbohydrate ABC transporter permease</fullName>
    </submittedName>
</protein>
<dbReference type="Proteomes" id="UP000324209">
    <property type="component" value="Chromosome"/>
</dbReference>
<keyword evidence="6 7" id="KW-0472">Membrane</keyword>
<feature type="transmembrane region" description="Helical" evidence="7">
    <location>
        <begin position="180"/>
        <end position="204"/>
    </location>
</feature>
<dbReference type="PANTHER" id="PTHR32243">
    <property type="entry name" value="MALTOSE TRANSPORT SYSTEM PERMEASE-RELATED"/>
    <property type="match status" value="1"/>
</dbReference>
<keyword evidence="4 7" id="KW-0812">Transmembrane</keyword>
<feature type="transmembrane region" description="Helical" evidence="7">
    <location>
        <begin position="225"/>
        <end position="250"/>
    </location>
</feature>
<keyword evidence="10" id="KW-1185">Reference proteome</keyword>
<dbReference type="Pfam" id="PF00528">
    <property type="entry name" value="BPD_transp_1"/>
    <property type="match status" value="1"/>
</dbReference>
<dbReference type="PROSITE" id="PS50928">
    <property type="entry name" value="ABC_TM1"/>
    <property type="match status" value="1"/>
</dbReference>
<evidence type="ECO:0000256" key="1">
    <source>
        <dbReference type="ARBA" id="ARBA00004651"/>
    </source>
</evidence>
<dbReference type="InterPro" id="IPR050901">
    <property type="entry name" value="BP-dep_ABC_trans_perm"/>
</dbReference>
<evidence type="ECO:0000313" key="9">
    <source>
        <dbReference type="EMBL" id="QEN09461.1"/>
    </source>
</evidence>
<dbReference type="AlphaFoldDB" id="A0A5C1QP59"/>
<feature type="transmembrane region" description="Helical" evidence="7">
    <location>
        <begin position="287"/>
        <end position="305"/>
    </location>
</feature>
<dbReference type="GO" id="GO:0005886">
    <property type="term" value="C:plasma membrane"/>
    <property type="evidence" value="ECO:0007669"/>
    <property type="project" value="UniProtKB-SubCell"/>
</dbReference>
<dbReference type="RefSeq" id="WP_149487536.1">
    <property type="nucleotide sequence ID" value="NZ_CP036150.1"/>
</dbReference>
<comment type="similarity">
    <text evidence="7">Belongs to the binding-protein-dependent transport system permease family.</text>
</comment>
<reference evidence="9 10" key="1">
    <citation type="submission" date="2019-02" db="EMBL/GenBank/DDBJ databases">
        <title>Complete Genome Sequence and Methylome Analysis of free living Spirochaetas.</title>
        <authorList>
            <person name="Fomenkov A."/>
            <person name="Dubinina G."/>
            <person name="Leshcheva N."/>
            <person name="Mikheeva N."/>
            <person name="Grabovich M."/>
            <person name="Vincze T."/>
            <person name="Roberts R.J."/>
        </authorList>
    </citation>
    <scope>NUCLEOTIDE SEQUENCE [LARGE SCALE GENOMIC DNA]</scope>
    <source>
        <strain evidence="9 10">K2</strain>
    </source>
</reference>
<evidence type="ECO:0000313" key="10">
    <source>
        <dbReference type="Proteomes" id="UP000324209"/>
    </source>
</evidence>
<keyword evidence="3" id="KW-1003">Cell membrane</keyword>
<dbReference type="InterPro" id="IPR035906">
    <property type="entry name" value="MetI-like_sf"/>
</dbReference>
<accession>A0A5C1QP59</accession>
<gene>
    <name evidence="9" type="ORF">EXM22_16275</name>
</gene>
<feature type="transmembrane region" description="Helical" evidence="7">
    <location>
        <begin position="12"/>
        <end position="32"/>
    </location>
</feature>
<dbReference type="KEGG" id="ock:EXM22_16275"/>
<sequence>MVTKRSPIRSIGFFILIIFIVSFCIFPFFQMLSTSLKYQWDWGNPSLIPTQINTEAYKELLNVGQNLKNVPESILELLENTPDMTKAQRDTILAKYRNSGDVFPFPKYFLNSLALSGVAALLSVFIAILGAYSFSRLRFTGRSTVQRGVLFVYMFGGILLLIPLYKVCVSLGFLSTKGGTFGALLVIYMVQTLPVSLYMLGNFFRTIPFSIEEAAMIEGSSRLGTIWRIIIPLSISAIITVYIYSFMIAWNEYLFASVFLKGYKDLYTLPMGLRALFVSKNAVWDRIMAASVLTATPVIALFMIIQKNLTGGLSEGGVKG</sequence>
<evidence type="ECO:0000259" key="8">
    <source>
        <dbReference type="PROSITE" id="PS50928"/>
    </source>
</evidence>
<dbReference type="OrthoDB" id="9794684at2"/>
<dbReference type="EMBL" id="CP036150">
    <property type="protein sequence ID" value="QEN09461.1"/>
    <property type="molecule type" value="Genomic_DNA"/>
</dbReference>
<dbReference type="InterPro" id="IPR000515">
    <property type="entry name" value="MetI-like"/>
</dbReference>
<dbReference type="Gene3D" id="1.10.3720.10">
    <property type="entry name" value="MetI-like"/>
    <property type="match status" value="1"/>
</dbReference>
<evidence type="ECO:0000256" key="7">
    <source>
        <dbReference type="RuleBase" id="RU363032"/>
    </source>
</evidence>
<feature type="domain" description="ABC transmembrane type-1" evidence="8">
    <location>
        <begin position="109"/>
        <end position="305"/>
    </location>
</feature>
<evidence type="ECO:0000256" key="6">
    <source>
        <dbReference type="ARBA" id="ARBA00023136"/>
    </source>
</evidence>
<keyword evidence="2 7" id="KW-0813">Transport</keyword>
<dbReference type="PANTHER" id="PTHR32243:SF18">
    <property type="entry name" value="INNER MEMBRANE ABC TRANSPORTER PERMEASE PROTEIN YCJP"/>
    <property type="match status" value="1"/>
</dbReference>
<dbReference type="CDD" id="cd06261">
    <property type="entry name" value="TM_PBP2"/>
    <property type="match status" value="1"/>
</dbReference>
<evidence type="ECO:0000256" key="4">
    <source>
        <dbReference type="ARBA" id="ARBA00022692"/>
    </source>
</evidence>
<comment type="subcellular location">
    <subcellularLocation>
        <location evidence="1 7">Cell membrane</location>
        <topology evidence="1 7">Multi-pass membrane protein</topology>
    </subcellularLocation>
</comment>
<proteinExistence type="inferred from homology"/>
<name>A0A5C1QP59_9SPIO</name>
<feature type="transmembrane region" description="Helical" evidence="7">
    <location>
        <begin position="150"/>
        <end position="174"/>
    </location>
</feature>